<evidence type="ECO:0000313" key="2">
    <source>
        <dbReference type="EMBL" id="KAK8054606.1"/>
    </source>
</evidence>
<accession>A0ABR1U8W8</accession>
<gene>
    <name evidence="2" type="ORF">PG994_009673</name>
</gene>
<protein>
    <submittedName>
        <fullName evidence="2">Uncharacterized protein</fullName>
    </submittedName>
</protein>
<proteinExistence type="predicted"/>
<reference evidence="2 3" key="1">
    <citation type="submission" date="2023-01" db="EMBL/GenBank/DDBJ databases">
        <title>Analysis of 21 Apiospora genomes using comparative genomics revels a genus with tremendous synthesis potential of carbohydrate active enzymes and secondary metabolites.</title>
        <authorList>
            <person name="Sorensen T."/>
        </authorList>
    </citation>
    <scope>NUCLEOTIDE SEQUENCE [LARGE SCALE GENOMIC DNA]</scope>
    <source>
        <strain evidence="2 3">CBS 135458</strain>
    </source>
</reference>
<dbReference type="EMBL" id="JAQQWL010000010">
    <property type="protein sequence ID" value="KAK8054606.1"/>
    <property type="molecule type" value="Genomic_DNA"/>
</dbReference>
<name>A0ABR1U8W8_9PEZI</name>
<evidence type="ECO:0000313" key="3">
    <source>
        <dbReference type="Proteomes" id="UP001480595"/>
    </source>
</evidence>
<dbReference type="Proteomes" id="UP001480595">
    <property type="component" value="Unassembled WGS sequence"/>
</dbReference>
<feature type="region of interest" description="Disordered" evidence="1">
    <location>
        <begin position="122"/>
        <end position="162"/>
    </location>
</feature>
<comment type="caution">
    <text evidence="2">The sequence shown here is derived from an EMBL/GenBank/DDBJ whole genome shotgun (WGS) entry which is preliminary data.</text>
</comment>
<feature type="compositionally biased region" description="Polar residues" evidence="1">
    <location>
        <begin position="147"/>
        <end position="161"/>
    </location>
</feature>
<keyword evidence="3" id="KW-1185">Reference proteome</keyword>
<evidence type="ECO:0000256" key="1">
    <source>
        <dbReference type="SAM" id="MobiDB-lite"/>
    </source>
</evidence>
<dbReference type="GeneID" id="92094145"/>
<sequence>MRERWGQPRSAIHTNLKYDRRNPVPSLEDAISLEIIRIAETEDTWKVVHDFSYKDIRQQNPDDTIKLFLSDLHEDLPKDPIELRYAQIVTAVDEAIEYHLRYNQPLEVPTRLKAKRDCTMDEMSNDDNFQEKDSAEESGEEQEDPSYRSSDSIAVQPTSLRRSLACGSENRVRVKKTFTEDREKEYNSN</sequence>
<dbReference type="RefSeq" id="XP_066713252.1">
    <property type="nucleotide sequence ID" value="XM_066861082.1"/>
</dbReference>
<organism evidence="2 3">
    <name type="scientific">Apiospora phragmitis</name>
    <dbReference type="NCBI Taxonomy" id="2905665"/>
    <lineage>
        <taxon>Eukaryota</taxon>
        <taxon>Fungi</taxon>
        <taxon>Dikarya</taxon>
        <taxon>Ascomycota</taxon>
        <taxon>Pezizomycotina</taxon>
        <taxon>Sordariomycetes</taxon>
        <taxon>Xylariomycetidae</taxon>
        <taxon>Amphisphaeriales</taxon>
        <taxon>Apiosporaceae</taxon>
        <taxon>Apiospora</taxon>
    </lineage>
</organism>